<dbReference type="Pfam" id="PF07503">
    <property type="entry name" value="zf-HYPF"/>
    <property type="match status" value="2"/>
</dbReference>
<evidence type="ECO:0000256" key="7">
    <source>
        <dbReference type="ARBA" id="ARBA00048220"/>
    </source>
</evidence>
<dbReference type="RefSeq" id="WP_099553916.1">
    <property type="nucleotide sequence ID" value="NZ_LT960614.1"/>
</dbReference>
<keyword evidence="3" id="KW-0436">Ligase</keyword>
<dbReference type="GO" id="GO:0051604">
    <property type="term" value="P:protein maturation"/>
    <property type="evidence" value="ECO:0007669"/>
    <property type="project" value="TreeGrafter"/>
</dbReference>
<evidence type="ECO:0000256" key="3">
    <source>
        <dbReference type="ARBA" id="ARBA00022598"/>
    </source>
</evidence>
<evidence type="ECO:0000256" key="9">
    <source>
        <dbReference type="PIRNR" id="PIRNR006256"/>
    </source>
</evidence>
<proteinExistence type="inferred from homology"/>
<dbReference type="InterPro" id="IPR017968">
    <property type="entry name" value="Acylphosphatase_CS"/>
</dbReference>
<dbReference type="Pfam" id="PF17788">
    <property type="entry name" value="HypF_C"/>
    <property type="match status" value="1"/>
</dbReference>
<comment type="catalytic activity">
    <reaction evidence="10">
        <text>an acyl phosphate + H2O = a carboxylate + phosphate + H(+)</text>
        <dbReference type="Rhea" id="RHEA:14965"/>
        <dbReference type="ChEBI" id="CHEBI:15377"/>
        <dbReference type="ChEBI" id="CHEBI:15378"/>
        <dbReference type="ChEBI" id="CHEBI:29067"/>
        <dbReference type="ChEBI" id="CHEBI:43474"/>
        <dbReference type="ChEBI" id="CHEBI:59918"/>
        <dbReference type="EC" id="3.6.1.7"/>
    </reaction>
</comment>
<dbReference type="GO" id="GO:0016874">
    <property type="term" value="F:ligase activity"/>
    <property type="evidence" value="ECO:0007669"/>
    <property type="project" value="UniProtKB-UniRule"/>
</dbReference>
<feature type="domain" description="YrdC-like" evidence="12">
    <location>
        <begin position="196"/>
        <end position="382"/>
    </location>
</feature>
<evidence type="ECO:0000256" key="5">
    <source>
        <dbReference type="ARBA" id="ARBA00022771"/>
    </source>
</evidence>
<dbReference type="NCBIfam" id="TIGR00143">
    <property type="entry name" value="hypF"/>
    <property type="match status" value="1"/>
</dbReference>
<dbReference type="GO" id="GO:0016743">
    <property type="term" value="F:carboxyl- or carbamoyltransferase activity"/>
    <property type="evidence" value="ECO:0007669"/>
    <property type="project" value="UniProtKB-UniRule"/>
</dbReference>
<dbReference type="InterPro" id="IPR006070">
    <property type="entry name" value="Sua5-like_dom"/>
</dbReference>
<evidence type="ECO:0000256" key="1">
    <source>
        <dbReference type="ARBA" id="ARBA00004711"/>
    </source>
</evidence>
<dbReference type="PROSITE" id="PS51160">
    <property type="entry name" value="ACYLPHOSPHATASE_3"/>
    <property type="match status" value="1"/>
</dbReference>
<dbReference type="GO" id="GO:0003998">
    <property type="term" value="F:acylphosphatase activity"/>
    <property type="evidence" value="ECO:0007669"/>
    <property type="project" value="UniProtKB-EC"/>
</dbReference>
<comment type="similarity">
    <text evidence="2 9">Belongs to the carbamoyltransferase HypF family.</text>
</comment>
<keyword evidence="5" id="KW-0863">Zinc-finger</keyword>
<keyword evidence="13" id="KW-0808">Transferase</keyword>
<dbReference type="InterPro" id="IPR004421">
    <property type="entry name" value="Carbamoyltransferase_HypF"/>
</dbReference>
<keyword evidence="10" id="KW-0378">Hydrolase</keyword>
<evidence type="ECO:0000256" key="4">
    <source>
        <dbReference type="ARBA" id="ARBA00022723"/>
    </source>
</evidence>
<evidence type="ECO:0000313" key="14">
    <source>
        <dbReference type="Proteomes" id="UP000223606"/>
    </source>
</evidence>
<dbReference type="InterPro" id="IPR051060">
    <property type="entry name" value="Carbamoyltrans_HypF-like"/>
</dbReference>
<accession>A0A2C9D163</accession>
<feature type="domain" description="Acylphosphatase-like" evidence="11">
    <location>
        <begin position="3"/>
        <end position="88"/>
    </location>
</feature>
<dbReference type="AlphaFoldDB" id="A0A2C9D163"/>
<dbReference type="GO" id="GO:0003725">
    <property type="term" value="F:double-stranded RNA binding"/>
    <property type="evidence" value="ECO:0007669"/>
    <property type="project" value="InterPro"/>
</dbReference>
<dbReference type="Gene3D" id="3.30.420.40">
    <property type="match status" value="1"/>
</dbReference>
<dbReference type="EMBL" id="LT960614">
    <property type="protein sequence ID" value="SON53963.1"/>
    <property type="molecule type" value="Genomic_DNA"/>
</dbReference>
<dbReference type="UniPathway" id="UPA00335"/>
<dbReference type="SUPFAM" id="SSF55821">
    <property type="entry name" value="YrdC/RibB"/>
    <property type="match status" value="1"/>
</dbReference>
<dbReference type="InterPro" id="IPR036046">
    <property type="entry name" value="Acylphosphatase-like_dom_sf"/>
</dbReference>
<evidence type="ECO:0000313" key="13">
    <source>
        <dbReference type="EMBL" id="SON53963.1"/>
    </source>
</evidence>
<dbReference type="InterPro" id="IPR001792">
    <property type="entry name" value="Acylphosphatase-like_dom"/>
</dbReference>
<dbReference type="InterPro" id="IPR043129">
    <property type="entry name" value="ATPase_NBD"/>
</dbReference>
<sequence length="777" mass="82500">MQTEEIRVRGLVQGVGFRPFVWQLAARFGIRGEVLNDGEGVLIRATGDQLDDFCRAILEEAPPLARIRSLDRRAIDLDVSPSGFSIVETKGGTKRTGVTPDAQVCSACRAEIAEPAERRHGYAFTNCTHCGPRFSIVDAIPYDRMATRMRAFIMCDACKTEYENPADRRFHAQPIACPTCGPKLTFLDRQGAPVDGDPLTLAAETIAAGGILALKGLGGFHLACDATNEAAVTDLRRRKRRPDKPFALMGLDLDMIGRHCHLTPAHAALLSEPAGPIVLMDSRAGGDALAPSLAPRLSVLGWMLPTTPLHQFLCAALARPLVMTSGNLSGEPQVIGNDEALEKLSSFADAFLLHDRDIARLLDDSVTAVVGGDLRVLRRARGYAPAPLELPPGFADAPPLLALGGELKSAICQISDGEALLSHHIGDLEDALSYSEFEKAIEDYARLFGHRPEIIACDLHPGYRSTAKAQEIAAKAGLPLLQVQHHHAHVASAMAENGWPLDGAPVLGIALDGTGYGLDGTVWGGELLLSTYRDVTRLGSLKPVPLPGGSAAVQEPWRNLLAQLTSAFGRDALPLPEGSDLQERLASKPVATLLGMMEKGLNSPMTSSAGRLFDAVGAALGLAFDRVSFEGQAAMELESLARLAVQPSDTEASDAHGYPFALLSEDDLARIDPAPMWRALLTDLADGVPSATIALRFHQGFATACADLAMDLARRHGAGAIALSGGVMQNALLMELLLDRLADCGLPVLTQRQVPANDGGLAYGQAVIAVAQALAGD</sequence>
<dbReference type="Proteomes" id="UP000223606">
    <property type="component" value="Chromosome 1"/>
</dbReference>
<dbReference type="InterPro" id="IPR041440">
    <property type="entry name" value="HypF_C"/>
</dbReference>
<dbReference type="OrthoDB" id="9808093at2"/>
<reference evidence="14" key="1">
    <citation type="submission" date="2017-09" db="EMBL/GenBank/DDBJ databases">
        <title>Genome sequence of Nannocystis excedens DSM 71.</title>
        <authorList>
            <person name="Blom J."/>
        </authorList>
    </citation>
    <scope>NUCLEOTIDE SEQUENCE [LARGE SCALE GENOMIC DNA]</scope>
    <source>
        <strain evidence="14">type strain: E19</strain>
    </source>
</reference>
<dbReference type="KEGG" id="hdi:HDIA_0422"/>
<dbReference type="Gene3D" id="3.30.110.120">
    <property type="match status" value="1"/>
</dbReference>
<organism evidence="13 14">
    <name type="scientific">Hartmannibacter diazotrophicus</name>
    <dbReference type="NCBI Taxonomy" id="1482074"/>
    <lineage>
        <taxon>Bacteria</taxon>
        <taxon>Pseudomonadati</taxon>
        <taxon>Pseudomonadota</taxon>
        <taxon>Alphaproteobacteria</taxon>
        <taxon>Hyphomicrobiales</taxon>
        <taxon>Pleomorphomonadaceae</taxon>
        <taxon>Hartmannibacter</taxon>
    </lineage>
</organism>
<dbReference type="Pfam" id="PF00708">
    <property type="entry name" value="Acylphosphatase"/>
    <property type="match status" value="1"/>
</dbReference>
<dbReference type="GO" id="GO:0008270">
    <property type="term" value="F:zinc ion binding"/>
    <property type="evidence" value="ECO:0007669"/>
    <property type="project" value="UniProtKB-KW"/>
</dbReference>
<dbReference type="Pfam" id="PF01300">
    <property type="entry name" value="Sua5_yciO_yrdC"/>
    <property type="match status" value="1"/>
</dbReference>
<dbReference type="Pfam" id="PF22521">
    <property type="entry name" value="HypF_C_2"/>
    <property type="match status" value="1"/>
</dbReference>
<comment type="function">
    <text evidence="9">Involved in the maturation of [NiFe] hydrogenases. Along with HypE, it catalyzes the synthesis of the CN ligands of the active site iron of [NiFe]-hydrogenases. HypF functions as a carbamoyl transferase using carbamoylphosphate as a substrate and transferring the carboxamido moiety in an ATP-dependent reaction to the thiolate of the C-terminal cysteine of HypE yielding a protein-S-carboxamide.</text>
</comment>
<feature type="active site" evidence="10">
    <location>
        <position position="18"/>
    </location>
</feature>
<comment type="catalytic activity">
    <reaction evidence="7 9">
        <text>C-terminal L-cysteinyl-[HypE protein] + carbamoyl phosphate + ATP + H2O = C-terminal S-carboxamide-L-cysteinyl-[HypE protein] + AMP + phosphate + diphosphate + H(+)</text>
        <dbReference type="Rhea" id="RHEA:55636"/>
        <dbReference type="Rhea" id="RHEA-COMP:14247"/>
        <dbReference type="Rhea" id="RHEA-COMP:14392"/>
        <dbReference type="ChEBI" id="CHEBI:15377"/>
        <dbReference type="ChEBI" id="CHEBI:15378"/>
        <dbReference type="ChEBI" id="CHEBI:30616"/>
        <dbReference type="ChEBI" id="CHEBI:33019"/>
        <dbReference type="ChEBI" id="CHEBI:43474"/>
        <dbReference type="ChEBI" id="CHEBI:58228"/>
        <dbReference type="ChEBI" id="CHEBI:76913"/>
        <dbReference type="ChEBI" id="CHEBI:139126"/>
        <dbReference type="ChEBI" id="CHEBI:456215"/>
    </reaction>
</comment>
<evidence type="ECO:0000256" key="2">
    <source>
        <dbReference type="ARBA" id="ARBA00008097"/>
    </source>
</evidence>
<name>A0A2C9D163_9HYPH</name>
<evidence type="ECO:0000256" key="6">
    <source>
        <dbReference type="ARBA" id="ARBA00022833"/>
    </source>
</evidence>
<dbReference type="FunFam" id="3.30.420.40:FF:000124">
    <property type="entry name" value="Carbamoyltransferase HypF"/>
    <property type="match status" value="1"/>
</dbReference>
<dbReference type="InterPro" id="IPR011125">
    <property type="entry name" value="Znf_HypF"/>
</dbReference>
<dbReference type="InterPro" id="IPR055128">
    <property type="entry name" value="HypF_C_2"/>
</dbReference>
<evidence type="ECO:0000256" key="8">
    <source>
        <dbReference type="ARBA" id="ARBA00072168"/>
    </source>
</evidence>
<comment type="pathway">
    <text evidence="1 9">Protein modification; [NiFe] hydrogenase maturation.</text>
</comment>
<protein>
    <recommendedName>
        <fullName evidence="8 9">Carbamoyltransferase HypF</fullName>
        <ecNumber evidence="9">6.2.-.-</ecNumber>
    </recommendedName>
</protein>
<feature type="active site" evidence="10">
    <location>
        <position position="36"/>
    </location>
</feature>
<dbReference type="PANTHER" id="PTHR42959:SF1">
    <property type="entry name" value="CARBAMOYLTRANSFERASE HYPF"/>
    <property type="match status" value="1"/>
</dbReference>
<dbReference type="SUPFAM" id="SSF54975">
    <property type="entry name" value="Acylphosphatase/BLUF domain-like"/>
    <property type="match status" value="1"/>
</dbReference>
<evidence type="ECO:0000259" key="11">
    <source>
        <dbReference type="PROSITE" id="PS51160"/>
    </source>
</evidence>
<dbReference type="PROSITE" id="PS00150">
    <property type="entry name" value="ACYLPHOSPHATASE_1"/>
    <property type="match status" value="1"/>
</dbReference>
<gene>
    <name evidence="13" type="primary">hypF</name>
    <name evidence="13" type="ORF">HDIA_0422</name>
</gene>
<keyword evidence="6" id="KW-0862">Zinc</keyword>
<dbReference type="InterPro" id="IPR017945">
    <property type="entry name" value="DHBP_synth_RibB-like_a/b_dom"/>
</dbReference>
<dbReference type="SUPFAM" id="SSF53067">
    <property type="entry name" value="Actin-like ATPase domain"/>
    <property type="match status" value="1"/>
</dbReference>
<keyword evidence="4" id="KW-0479">Metal-binding</keyword>
<dbReference type="PROSITE" id="PS51163">
    <property type="entry name" value="YRDC"/>
    <property type="match status" value="1"/>
</dbReference>
<evidence type="ECO:0000259" key="12">
    <source>
        <dbReference type="PROSITE" id="PS51163"/>
    </source>
</evidence>
<dbReference type="PANTHER" id="PTHR42959">
    <property type="entry name" value="CARBAMOYLTRANSFERASE"/>
    <property type="match status" value="1"/>
</dbReference>
<evidence type="ECO:0000256" key="10">
    <source>
        <dbReference type="PROSITE-ProRule" id="PRU00520"/>
    </source>
</evidence>
<dbReference type="Gene3D" id="3.90.870.50">
    <property type="match status" value="1"/>
</dbReference>
<keyword evidence="14" id="KW-1185">Reference proteome</keyword>
<dbReference type="PIRSF" id="PIRSF006256">
    <property type="entry name" value="CMPcnvr_hdrg_mat"/>
    <property type="match status" value="1"/>
</dbReference>
<dbReference type="EC" id="6.2.-.-" evidence="9"/>
<dbReference type="Gene3D" id="3.30.420.360">
    <property type="match status" value="1"/>
</dbReference>